<name>A0A7X2H4R3_9BACL</name>
<dbReference type="RefSeq" id="WP_154118533.1">
    <property type="nucleotide sequence ID" value="NZ_WJXB01000003.1"/>
</dbReference>
<protein>
    <submittedName>
        <fullName evidence="1">Uncharacterized protein</fullName>
    </submittedName>
</protein>
<reference evidence="1 2" key="1">
    <citation type="submission" date="2019-11" db="EMBL/GenBank/DDBJ databases">
        <title>Paenibacillus monticola sp. nov., a novel PGPR strain isolated from mountain sample in China.</title>
        <authorList>
            <person name="Zhao Q."/>
            <person name="Li H.-P."/>
            <person name="Zhang J.-L."/>
        </authorList>
    </citation>
    <scope>NUCLEOTIDE SEQUENCE [LARGE SCALE GENOMIC DNA]</scope>
    <source>
        <strain evidence="1 2">LC-T2</strain>
    </source>
</reference>
<dbReference type="EMBL" id="WJXB01000003">
    <property type="protein sequence ID" value="MRN53517.1"/>
    <property type="molecule type" value="Genomic_DNA"/>
</dbReference>
<organism evidence="1 2">
    <name type="scientific">Paenibacillus monticola</name>
    <dbReference type="NCBI Taxonomy" id="2666075"/>
    <lineage>
        <taxon>Bacteria</taxon>
        <taxon>Bacillati</taxon>
        <taxon>Bacillota</taxon>
        <taxon>Bacilli</taxon>
        <taxon>Bacillales</taxon>
        <taxon>Paenibacillaceae</taxon>
        <taxon>Paenibacillus</taxon>
    </lineage>
</organism>
<proteinExistence type="predicted"/>
<comment type="caution">
    <text evidence="1">The sequence shown here is derived from an EMBL/GenBank/DDBJ whole genome shotgun (WGS) entry which is preliminary data.</text>
</comment>
<keyword evidence="2" id="KW-1185">Reference proteome</keyword>
<gene>
    <name evidence="1" type="ORF">GJB61_10975</name>
</gene>
<dbReference type="AlphaFoldDB" id="A0A7X2H4R3"/>
<evidence type="ECO:0000313" key="1">
    <source>
        <dbReference type="EMBL" id="MRN53517.1"/>
    </source>
</evidence>
<evidence type="ECO:0000313" key="2">
    <source>
        <dbReference type="Proteomes" id="UP000463051"/>
    </source>
</evidence>
<accession>A0A7X2H4R3</accession>
<dbReference type="Proteomes" id="UP000463051">
    <property type="component" value="Unassembled WGS sequence"/>
</dbReference>
<sequence>MKDVLRRTSSSAVTIVGKPEQIKAILAGWIEQYGRDMPLAYILSLHADSRGTSTKAG</sequence>